<dbReference type="InterPro" id="IPR006665">
    <property type="entry name" value="OmpA-like"/>
</dbReference>
<sequence length="207" mass="22229">MSKEISLLLPMMAVLLSVTACQDHQEASPAPEPSVQQNPPVEVEQTPSASIIRPDITPEPVIDVPPPALETLVGFPEGGTKLDGAAIAELQRVLASDQMSRGWPIILRGNTDSVGNDEANLRASKKRAQAVADYLIDNGVDKSRIQVIALGEQRPLKPNAKLDGTPDEEGRKANRRVDVRIDPPENSEPATEPQKNSPESPDSNPDA</sequence>
<dbReference type="InterPro" id="IPR006664">
    <property type="entry name" value="OMP_bac"/>
</dbReference>
<dbReference type="PROSITE" id="PS51257">
    <property type="entry name" value="PROKAR_LIPOPROTEIN"/>
    <property type="match status" value="1"/>
</dbReference>
<feature type="region of interest" description="Disordered" evidence="5">
    <location>
        <begin position="153"/>
        <end position="207"/>
    </location>
</feature>
<dbReference type="InterPro" id="IPR036737">
    <property type="entry name" value="OmpA-like_sf"/>
</dbReference>
<organism evidence="8 9">
    <name type="scientific">Altericroceibacterium indicum</name>
    <dbReference type="NCBI Taxonomy" id="374177"/>
    <lineage>
        <taxon>Bacteria</taxon>
        <taxon>Pseudomonadati</taxon>
        <taxon>Pseudomonadota</taxon>
        <taxon>Alphaproteobacteria</taxon>
        <taxon>Sphingomonadales</taxon>
        <taxon>Erythrobacteraceae</taxon>
        <taxon>Altericroceibacterium</taxon>
    </lineage>
</organism>
<dbReference type="InterPro" id="IPR050330">
    <property type="entry name" value="Bact_OuterMem_StrucFunc"/>
</dbReference>
<dbReference type="SUPFAM" id="SSF103088">
    <property type="entry name" value="OmpA-like"/>
    <property type="match status" value="1"/>
</dbReference>
<dbReference type="Gene3D" id="3.30.1330.60">
    <property type="entry name" value="OmpA-like domain"/>
    <property type="match status" value="1"/>
</dbReference>
<dbReference type="EMBL" id="WTYQ01000007">
    <property type="protein sequence ID" value="MXP27156.1"/>
    <property type="molecule type" value="Genomic_DNA"/>
</dbReference>
<keyword evidence="3" id="KW-0998">Cell outer membrane</keyword>
<evidence type="ECO:0000256" key="1">
    <source>
        <dbReference type="ARBA" id="ARBA00004442"/>
    </source>
</evidence>
<name>A0A845AF21_9SPHN</name>
<dbReference type="AlphaFoldDB" id="A0A845AF21"/>
<dbReference type="GO" id="GO:0009279">
    <property type="term" value="C:cell outer membrane"/>
    <property type="evidence" value="ECO:0007669"/>
    <property type="project" value="UniProtKB-SubCell"/>
</dbReference>
<keyword evidence="2 4" id="KW-0472">Membrane</keyword>
<feature type="compositionally biased region" description="Basic and acidic residues" evidence="5">
    <location>
        <begin position="168"/>
        <end position="183"/>
    </location>
</feature>
<dbReference type="PRINTS" id="PR01021">
    <property type="entry name" value="OMPADOMAIN"/>
</dbReference>
<evidence type="ECO:0000313" key="9">
    <source>
        <dbReference type="Proteomes" id="UP000460561"/>
    </source>
</evidence>
<evidence type="ECO:0000256" key="6">
    <source>
        <dbReference type="SAM" id="SignalP"/>
    </source>
</evidence>
<feature type="compositionally biased region" description="Polar residues" evidence="5">
    <location>
        <begin position="34"/>
        <end position="49"/>
    </location>
</feature>
<dbReference type="RefSeq" id="WP_160740373.1">
    <property type="nucleotide sequence ID" value="NZ_WTYQ01000007.1"/>
</dbReference>
<accession>A0A845AF21</accession>
<keyword evidence="9" id="KW-1185">Reference proteome</keyword>
<evidence type="ECO:0000256" key="3">
    <source>
        <dbReference type="ARBA" id="ARBA00023237"/>
    </source>
</evidence>
<feature type="domain" description="OmpA-like" evidence="7">
    <location>
        <begin position="62"/>
        <end position="185"/>
    </location>
</feature>
<dbReference type="Pfam" id="PF00691">
    <property type="entry name" value="OmpA"/>
    <property type="match status" value="1"/>
</dbReference>
<evidence type="ECO:0000313" key="8">
    <source>
        <dbReference type="EMBL" id="MXP27156.1"/>
    </source>
</evidence>
<evidence type="ECO:0000256" key="4">
    <source>
        <dbReference type="PROSITE-ProRule" id="PRU00473"/>
    </source>
</evidence>
<protein>
    <submittedName>
        <fullName evidence="8">OmpA family protein</fullName>
    </submittedName>
</protein>
<evidence type="ECO:0000259" key="7">
    <source>
        <dbReference type="PROSITE" id="PS51123"/>
    </source>
</evidence>
<feature type="signal peptide" evidence="6">
    <location>
        <begin position="1"/>
        <end position="22"/>
    </location>
</feature>
<dbReference type="CDD" id="cd07185">
    <property type="entry name" value="OmpA_C-like"/>
    <property type="match status" value="1"/>
</dbReference>
<dbReference type="PROSITE" id="PS51123">
    <property type="entry name" value="OMPA_2"/>
    <property type="match status" value="1"/>
</dbReference>
<feature type="chain" id="PRO_5032449028" evidence="6">
    <location>
        <begin position="23"/>
        <end position="207"/>
    </location>
</feature>
<proteinExistence type="predicted"/>
<dbReference type="Proteomes" id="UP000460561">
    <property type="component" value="Unassembled WGS sequence"/>
</dbReference>
<dbReference type="OrthoDB" id="9814546at2"/>
<comment type="caution">
    <text evidence="8">The sequence shown here is derived from an EMBL/GenBank/DDBJ whole genome shotgun (WGS) entry which is preliminary data.</text>
</comment>
<gene>
    <name evidence="8" type="ORF">GRI39_14075</name>
</gene>
<dbReference type="PANTHER" id="PTHR30329">
    <property type="entry name" value="STATOR ELEMENT OF FLAGELLAR MOTOR COMPLEX"/>
    <property type="match status" value="1"/>
</dbReference>
<evidence type="ECO:0000256" key="2">
    <source>
        <dbReference type="ARBA" id="ARBA00023136"/>
    </source>
</evidence>
<evidence type="ECO:0000256" key="5">
    <source>
        <dbReference type="SAM" id="MobiDB-lite"/>
    </source>
</evidence>
<feature type="region of interest" description="Disordered" evidence="5">
    <location>
        <begin position="24"/>
        <end position="59"/>
    </location>
</feature>
<dbReference type="PANTHER" id="PTHR30329:SF21">
    <property type="entry name" value="LIPOPROTEIN YIAD-RELATED"/>
    <property type="match status" value="1"/>
</dbReference>
<feature type="compositionally biased region" description="Polar residues" evidence="5">
    <location>
        <begin position="193"/>
        <end position="207"/>
    </location>
</feature>
<keyword evidence="6" id="KW-0732">Signal</keyword>
<reference evidence="8 9" key="1">
    <citation type="submission" date="2019-12" db="EMBL/GenBank/DDBJ databases">
        <title>Genomic-based taxomic classification of the family Erythrobacteraceae.</title>
        <authorList>
            <person name="Xu L."/>
        </authorList>
    </citation>
    <scope>NUCLEOTIDE SEQUENCE [LARGE SCALE GENOMIC DNA]</scope>
    <source>
        <strain evidence="8 9">DSM 18604</strain>
    </source>
</reference>
<comment type="subcellular location">
    <subcellularLocation>
        <location evidence="1">Cell outer membrane</location>
    </subcellularLocation>
</comment>